<dbReference type="GO" id="GO:0006935">
    <property type="term" value="P:chemotaxis"/>
    <property type="evidence" value="ECO:0007669"/>
    <property type="project" value="UniProtKB-UniRule"/>
</dbReference>
<feature type="active site" evidence="4">
    <location>
        <position position="59"/>
    </location>
</feature>
<dbReference type="SUPFAM" id="SSF52738">
    <property type="entry name" value="Methylesterase CheB, C-terminal domain"/>
    <property type="match status" value="1"/>
</dbReference>
<keyword evidence="1 4" id="KW-0378">Hydrolase</keyword>
<dbReference type="EMBL" id="BBYR01000037">
    <property type="protein sequence ID" value="GAP36622.1"/>
    <property type="molecule type" value="Genomic_DNA"/>
</dbReference>
<sequence>MSSVLPRLGAAAAAVLAPAAAPATASAPASQHRADRLGPDAASAASDGWAPQAIVIGASAGGVDALLRLLGGLPADFAPAVLVVLHRPRGPVDPAASLASLLGARCALPVRDAWDREPVRGGQVLIAPPDYHLLVDPGPVASLSVDEPVLYSRPAIDPLFESAAAVWGPALLAIVLSGASADGTAGARVVRRRGGRVWVQDPAEAAVPTMPQAALAGAGADAVWGLAAMAGPLQSEPFRSRR</sequence>
<keyword evidence="8" id="KW-1185">Reference proteome</keyword>
<dbReference type="GO" id="GO:0005737">
    <property type="term" value="C:cytoplasm"/>
    <property type="evidence" value="ECO:0007669"/>
    <property type="project" value="InterPro"/>
</dbReference>
<comment type="caution">
    <text evidence="7">The sequence shown here is derived from an EMBL/GenBank/DDBJ whole genome shotgun (WGS) entry which is preliminary data.</text>
</comment>
<feature type="domain" description="CheB-type methylesterase" evidence="6">
    <location>
        <begin position="47"/>
        <end position="235"/>
    </location>
</feature>
<protein>
    <recommendedName>
        <fullName evidence="2">protein-glutamate methylesterase</fullName>
        <ecNumber evidence="2">3.1.1.61</ecNumber>
    </recommendedName>
</protein>
<dbReference type="InterPro" id="IPR035909">
    <property type="entry name" value="CheB_C"/>
</dbReference>
<evidence type="ECO:0000313" key="8">
    <source>
        <dbReference type="Proteomes" id="UP000037660"/>
    </source>
</evidence>
<dbReference type="Proteomes" id="UP000037660">
    <property type="component" value="Unassembled WGS sequence"/>
</dbReference>
<evidence type="ECO:0000256" key="5">
    <source>
        <dbReference type="SAM" id="SignalP"/>
    </source>
</evidence>
<feature type="signal peptide" evidence="5">
    <location>
        <begin position="1"/>
        <end position="25"/>
    </location>
</feature>
<dbReference type="GO" id="GO:0000156">
    <property type="term" value="F:phosphorelay response regulator activity"/>
    <property type="evidence" value="ECO:0007669"/>
    <property type="project" value="InterPro"/>
</dbReference>
<dbReference type="CDD" id="cd16433">
    <property type="entry name" value="CheB"/>
    <property type="match status" value="1"/>
</dbReference>
<feature type="active site" evidence="4">
    <location>
        <position position="182"/>
    </location>
</feature>
<dbReference type="AlphaFoldDB" id="A0A0K8P1T2"/>
<dbReference type="GO" id="GO:0008984">
    <property type="term" value="F:protein-glutamate methylesterase activity"/>
    <property type="evidence" value="ECO:0007669"/>
    <property type="project" value="UniProtKB-EC"/>
</dbReference>
<reference evidence="7 8" key="2">
    <citation type="journal article" date="2016" name="Science">
        <title>A bacterium that degrades and assimilates poly(ethylene terephthalate).</title>
        <authorList>
            <person name="Yoshida S."/>
            <person name="Hiraga K."/>
            <person name="Takehana T."/>
            <person name="Taniguchi I."/>
            <person name="Yamaji H."/>
            <person name="Maeda Y."/>
            <person name="Toyohara K."/>
            <person name="Miyamoto K."/>
            <person name="Kimura Y."/>
            <person name="Oda K."/>
        </authorList>
    </citation>
    <scope>NUCLEOTIDE SEQUENCE [LARGE SCALE GENOMIC DNA]</scope>
    <source>
        <strain evidence="8">NBRC 110686 / TISTR 2288 / 201-F6</strain>
    </source>
</reference>
<evidence type="ECO:0000256" key="4">
    <source>
        <dbReference type="PROSITE-ProRule" id="PRU00050"/>
    </source>
</evidence>
<dbReference type="PANTHER" id="PTHR42872">
    <property type="entry name" value="PROTEIN-GLUTAMATE METHYLESTERASE/PROTEIN-GLUTAMINE GLUTAMINASE"/>
    <property type="match status" value="1"/>
</dbReference>
<dbReference type="EC" id="3.1.1.61" evidence="2"/>
<dbReference type="PROSITE" id="PS50122">
    <property type="entry name" value="CHEB"/>
    <property type="match status" value="1"/>
</dbReference>
<organism evidence="7 8">
    <name type="scientific">Piscinibacter sakaiensis</name>
    <name type="common">Ideonella sakaiensis</name>
    <dbReference type="NCBI Taxonomy" id="1547922"/>
    <lineage>
        <taxon>Bacteria</taxon>
        <taxon>Pseudomonadati</taxon>
        <taxon>Pseudomonadota</taxon>
        <taxon>Betaproteobacteria</taxon>
        <taxon>Burkholderiales</taxon>
        <taxon>Sphaerotilaceae</taxon>
        <taxon>Piscinibacter</taxon>
    </lineage>
</organism>
<reference evidence="8" key="1">
    <citation type="submission" date="2015-07" db="EMBL/GenBank/DDBJ databases">
        <title>Discovery of a poly(ethylene terephthalate assimilation.</title>
        <authorList>
            <person name="Yoshida S."/>
            <person name="Hiraga K."/>
            <person name="Takehana T."/>
            <person name="Taniguchi I."/>
            <person name="Yamaji H."/>
            <person name="Maeda Y."/>
            <person name="Toyohara K."/>
            <person name="Miyamoto K."/>
            <person name="Kimura Y."/>
            <person name="Oda K."/>
        </authorList>
    </citation>
    <scope>NUCLEOTIDE SEQUENCE [LARGE SCALE GENOMIC DNA]</scope>
    <source>
        <strain evidence="8">NBRC 110686 / TISTR 2288 / 201-F6</strain>
    </source>
</reference>
<dbReference type="Pfam" id="PF01339">
    <property type="entry name" value="CheB_methylest"/>
    <property type="match status" value="1"/>
</dbReference>
<evidence type="ECO:0000256" key="1">
    <source>
        <dbReference type="ARBA" id="ARBA00022801"/>
    </source>
</evidence>
<gene>
    <name evidence="7" type="ORF">ISF6_2462</name>
</gene>
<comment type="catalytic activity">
    <reaction evidence="3">
        <text>[protein]-L-glutamate 5-O-methyl ester + H2O = L-glutamyl-[protein] + methanol + H(+)</text>
        <dbReference type="Rhea" id="RHEA:23236"/>
        <dbReference type="Rhea" id="RHEA-COMP:10208"/>
        <dbReference type="Rhea" id="RHEA-COMP:10311"/>
        <dbReference type="ChEBI" id="CHEBI:15377"/>
        <dbReference type="ChEBI" id="CHEBI:15378"/>
        <dbReference type="ChEBI" id="CHEBI:17790"/>
        <dbReference type="ChEBI" id="CHEBI:29973"/>
        <dbReference type="ChEBI" id="CHEBI:82795"/>
        <dbReference type="EC" id="3.1.1.61"/>
    </reaction>
</comment>
<feature type="chain" id="PRO_5005513600" description="protein-glutamate methylesterase" evidence="5">
    <location>
        <begin position="26"/>
        <end position="242"/>
    </location>
</feature>
<dbReference type="InterPro" id="IPR000673">
    <property type="entry name" value="Sig_transdc_resp-reg_Me-estase"/>
</dbReference>
<evidence type="ECO:0000256" key="2">
    <source>
        <dbReference type="ARBA" id="ARBA00039140"/>
    </source>
</evidence>
<evidence type="ECO:0000313" key="7">
    <source>
        <dbReference type="EMBL" id="GAP36622.1"/>
    </source>
</evidence>
<keyword evidence="4" id="KW-0145">Chemotaxis</keyword>
<feature type="active site" evidence="4">
    <location>
        <position position="86"/>
    </location>
</feature>
<accession>A0A0K8P1T2</accession>
<dbReference type="Gene3D" id="3.40.50.180">
    <property type="entry name" value="Methylesterase CheB, C-terminal domain"/>
    <property type="match status" value="1"/>
</dbReference>
<keyword evidence="5" id="KW-0732">Signal</keyword>
<evidence type="ECO:0000259" key="6">
    <source>
        <dbReference type="PROSITE" id="PS50122"/>
    </source>
</evidence>
<name>A0A0K8P1T2_PISS1</name>
<proteinExistence type="predicted"/>
<dbReference type="PANTHER" id="PTHR42872:SF6">
    <property type="entry name" value="PROTEIN-GLUTAMATE METHYLESTERASE_PROTEIN-GLUTAMINE GLUTAMINASE"/>
    <property type="match status" value="1"/>
</dbReference>
<dbReference type="STRING" id="1547922.ISF6_2462"/>
<evidence type="ECO:0000256" key="3">
    <source>
        <dbReference type="ARBA" id="ARBA00048267"/>
    </source>
</evidence>
<dbReference type="RefSeq" id="WP_082368314.1">
    <property type="nucleotide sequence ID" value="NZ_BBYR01000037.1"/>
</dbReference>